<keyword evidence="2" id="KW-0808">Transferase</keyword>
<name>A0A6F8V7X8_9PROT</name>
<dbReference type="PANTHER" id="PTHR32282:SF33">
    <property type="entry name" value="PEPTIDOGLYCAN GLYCOSYLTRANSFERASE"/>
    <property type="match status" value="1"/>
</dbReference>
<dbReference type="RefSeq" id="WP_173060814.1">
    <property type="nucleotide sequence ID" value="NZ_AP022853.1"/>
</dbReference>
<dbReference type="SUPFAM" id="SSF53955">
    <property type="entry name" value="Lysozyme-like"/>
    <property type="match status" value="1"/>
</dbReference>
<dbReference type="KEGG" id="slac:SKTS_08290"/>
<proteinExistence type="predicted"/>
<evidence type="ECO:0000256" key="1">
    <source>
        <dbReference type="ARBA" id="ARBA00004752"/>
    </source>
</evidence>
<protein>
    <recommendedName>
        <fullName evidence="3">Glycosyl transferase family 51 domain-containing protein</fullName>
    </recommendedName>
</protein>
<dbReference type="Proteomes" id="UP000502260">
    <property type="component" value="Chromosome"/>
</dbReference>
<dbReference type="GO" id="GO:0008955">
    <property type="term" value="F:peptidoglycan glycosyltransferase activity"/>
    <property type="evidence" value="ECO:0007669"/>
    <property type="project" value="TreeGrafter"/>
</dbReference>
<dbReference type="AlphaFoldDB" id="A0A6F8V7X8"/>
<reference evidence="5" key="1">
    <citation type="submission" date="2020-03" db="EMBL/GenBank/DDBJ databases">
        <title>Complete genome sequence of sulfur-oxidizing bacterium skT11.</title>
        <authorList>
            <person name="Kanda M."/>
            <person name="Kojima H."/>
            <person name="Fukui M."/>
        </authorList>
    </citation>
    <scope>NUCLEOTIDE SEQUENCE [LARGE SCALE GENOMIC DNA]</scope>
    <source>
        <strain evidence="5">skT11</strain>
    </source>
</reference>
<keyword evidence="5" id="KW-1185">Reference proteome</keyword>
<dbReference type="EMBL" id="AP022853">
    <property type="protein sequence ID" value="BCB25943.1"/>
    <property type="molecule type" value="Genomic_DNA"/>
</dbReference>
<evidence type="ECO:0000256" key="2">
    <source>
        <dbReference type="ARBA" id="ARBA00022679"/>
    </source>
</evidence>
<gene>
    <name evidence="4" type="ORF">SKTS_08290</name>
</gene>
<dbReference type="Pfam" id="PF00912">
    <property type="entry name" value="Transgly"/>
    <property type="match status" value="1"/>
</dbReference>
<dbReference type="InterPro" id="IPR001264">
    <property type="entry name" value="Glyco_trans_51"/>
</dbReference>
<feature type="domain" description="Glycosyl transferase family 51" evidence="3">
    <location>
        <begin position="244"/>
        <end position="403"/>
    </location>
</feature>
<sequence length="420" mass="45896">MVHWVKAGLISILIALLLLLFAAALLLVGSPTGKDWLIPFRLTRTATLHLKVAPMLAAATSPQGRRLLAGSRWRTRAGTVTLADRDGALVARCAPCEVRIVQLSSEPLRLSAMTLALQRDGNRVSGWVAAANGGAEQRLIFSGALDARALALNWELPRSEIAGVLELLRSAVPEAGRATILGHFSAAGTLSLPSGKWSISPRLEGFEVYGLGTERLRYGAVDFVCRDASGTPQLRHGGDRAPGWLAPDRMGRALPRAVLAAEDGRFYQHPGYDLEELVPLLADAERNGRRGASTLSQQLAKNLYTGADRNGARKLRELLYAVEMERTLGKWRILALYLNTVDWGPGICGAADAARVYFARAPEHLNPVQAAWLGGILRNPQRAYRQEFLTRTPEARRLKWVLAQTPRVSRRHRLGWDAPG</sequence>
<evidence type="ECO:0000313" key="4">
    <source>
        <dbReference type="EMBL" id="BCB25943.1"/>
    </source>
</evidence>
<dbReference type="Gene3D" id="1.10.3810.10">
    <property type="entry name" value="Biosynthetic peptidoglycan transglycosylase-like"/>
    <property type="match status" value="1"/>
</dbReference>
<dbReference type="InterPro" id="IPR036950">
    <property type="entry name" value="PBP_transglycosylase"/>
</dbReference>
<dbReference type="PANTHER" id="PTHR32282">
    <property type="entry name" value="BINDING PROTEIN TRANSPEPTIDASE, PUTATIVE-RELATED"/>
    <property type="match status" value="1"/>
</dbReference>
<dbReference type="InterPro" id="IPR050396">
    <property type="entry name" value="Glycosyltr_51/Transpeptidase"/>
</dbReference>
<accession>A0A6F8V7X8</accession>
<organism evidence="4 5">
    <name type="scientific">Sulfurimicrobium lacus</name>
    <dbReference type="NCBI Taxonomy" id="2715678"/>
    <lineage>
        <taxon>Bacteria</taxon>
        <taxon>Pseudomonadati</taxon>
        <taxon>Pseudomonadota</taxon>
        <taxon>Betaproteobacteria</taxon>
        <taxon>Nitrosomonadales</taxon>
        <taxon>Sulfuricellaceae</taxon>
        <taxon>Sulfurimicrobium</taxon>
    </lineage>
</organism>
<comment type="pathway">
    <text evidence="1">Cell wall biogenesis; peptidoglycan biosynthesis.</text>
</comment>
<dbReference type="InterPro" id="IPR023346">
    <property type="entry name" value="Lysozyme-like_dom_sf"/>
</dbReference>
<evidence type="ECO:0000259" key="3">
    <source>
        <dbReference type="Pfam" id="PF00912"/>
    </source>
</evidence>
<evidence type="ECO:0000313" key="5">
    <source>
        <dbReference type="Proteomes" id="UP000502260"/>
    </source>
</evidence>